<dbReference type="InterPro" id="IPR001992">
    <property type="entry name" value="T2SS_GspF/T4SS_PilC_CS"/>
</dbReference>
<evidence type="ECO:0000256" key="5">
    <source>
        <dbReference type="ARBA" id="ARBA00022475"/>
    </source>
</evidence>
<keyword evidence="6" id="KW-0997">Cell inner membrane</keyword>
<sequence>MSVFEYSALDGRGRTRTGTVAAASAREARALLEQRQLVPVRLEPARQAAARAAGGRFPARDLALLTRQLATLAASAPLEEALRTIGSQSDRRGVRRVVMATHAQVLEGYRLADAMAQQGNAFPPLYRAMVAAGESSGALPQILERLAELLERQQQLRARLAGALVYPAALAFTAVLVVAALMGFVVPKVVEQFESMGRALPWLTRAVIAVSDAIAQWGWLGLALLAVAGVAFLRLLRREDFRMRFDGLLLRLPLLGRVLRDLHAARMARTLAIMLESGLPLLEGLSITARTVGNRVLRAATATMVTAIDEGSSLSSAMRRAGVFPPTLLYMAGSGEGSGRLAPMLGRAADYLEREIDTVSAAALSLLEPAIIVALGGVVALIVLSILLPILQFNSLALG</sequence>
<dbReference type="InterPro" id="IPR011850">
    <property type="entry name" value="T2SS_GspF"/>
</dbReference>
<dbReference type="PROSITE" id="PS00874">
    <property type="entry name" value="T2SP_F"/>
    <property type="match status" value="1"/>
</dbReference>
<evidence type="ECO:0000256" key="13">
    <source>
        <dbReference type="ARBA" id="ARBA00030750"/>
    </source>
</evidence>
<keyword evidence="18" id="KW-1185">Reference proteome</keyword>
<evidence type="ECO:0000256" key="11">
    <source>
        <dbReference type="ARBA" id="ARBA00022989"/>
    </source>
</evidence>
<evidence type="ECO:0000256" key="14">
    <source>
        <dbReference type="RuleBase" id="RU003923"/>
    </source>
</evidence>
<dbReference type="RefSeq" id="WP_162125170.1">
    <property type="nucleotide sequence ID" value="NZ_PDWK01000066.1"/>
</dbReference>
<proteinExistence type="inferred from homology"/>
<feature type="transmembrane region" description="Helical" evidence="15">
    <location>
        <begin position="370"/>
        <end position="391"/>
    </location>
</feature>
<dbReference type="Gene3D" id="1.20.81.30">
    <property type="entry name" value="Type II secretion system (T2SS), domain F"/>
    <property type="match status" value="2"/>
</dbReference>
<evidence type="ECO:0000256" key="15">
    <source>
        <dbReference type="SAM" id="Phobius"/>
    </source>
</evidence>
<keyword evidence="8" id="KW-0479">Metal-binding</keyword>
<evidence type="ECO:0000256" key="3">
    <source>
        <dbReference type="ARBA" id="ARBA00005745"/>
    </source>
</evidence>
<dbReference type="GO" id="GO:0015628">
    <property type="term" value="P:protein secretion by the type II secretion system"/>
    <property type="evidence" value="ECO:0007669"/>
    <property type="project" value="InterPro"/>
</dbReference>
<evidence type="ECO:0000313" key="18">
    <source>
        <dbReference type="Proteomes" id="UP000717981"/>
    </source>
</evidence>
<evidence type="ECO:0000256" key="9">
    <source>
        <dbReference type="ARBA" id="ARBA00022837"/>
    </source>
</evidence>
<gene>
    <name evidence="17" type="primary">gspF</name>
    <name evidence="17" type="ORF">CR938_11595</name>
</gene>
<feature type="transmembrane region" description="Helical" evidence="15">
    <location>
        <begin position="217"/>
        <end position="236"/>
    </location>
</feature>
<dbReference type="NCBIfam" id="TIGR02120">
    <property type="entry name" value="GspF"/>
    <property type="match status" value="1"/>
</dbReference>
<keyword evidence="12 15" id="KW-0472">Membrane</keyword>
<reference evidence="17" key="1">
    <citation type="submission" date="2017-10" db="EMBL/GenBank/DDBJ databases">
        <title>Whole genome sequencing of members of genus Pseudoxanthomonas.</title>
        <authorList>
            <person name="Kumar S."/>
            <person name="Bansal K."/>
            <person name="Kaur A."/>
            <person name="Patil P."/>
            <person name="Sharma S."/>
            <person name="Patil P.B."/>
        </authorList>
    </citation>
    <scope>NUCLEOTIDE SEQUENCE</scope>
    <source>
        <strain evidence="17">DSM 22914</strain>
    </source>
</reference>
<organism evidence="17 18">
    <name type="scientific">Pseudoxanthomonas taiwanensis</name>
    <dbReference type="NCBI Taxonomy" id="176598"/>
    <lineage>
        <taxon>Bacteria</taxon>
        <taxon>Pseudomonadati</taxon>
        <taxon>Pseudomonadota</taxon>
        <taxon>Gammaproteobacteria</taxon>
        <taxon>Lysobacterales</taxon>
        <taxon>Lysobacteraceae</taxon>
        <taxon>Pseudoxanthomonas</taxon>
    </lineage>
</organism>
<evidence type="ECO:0000256" key="12">
    <source>
        <dbReference type="ARBA" id="ARBA00023136"/>
    </source>
</evidence>
<dbReference type="GO" id="GO:0015627">
    <property type="term" value="C:type II protein secretion system complex"/>
    <property type="evidence" value="ECO:0007669"/>
    <property type="project" value="InterPro"/>
</dbReference>
<evidence type="ECO:0000256" key="2">
    <source>
        <dbReference type="ARBA" id="ARBA00004429"/>
    </source>
</evidence>
<dbReference type="Proteomes" id="UP000717981">
    <property type="component" value="Unassembled WGS sequence"/>
</dbReference>
<feature type="domain" description="Type II secretion system protein GspF" evidence="16">
    <location>
        <begin position="66"/>
        <end position="187"/>
    </location>
</feature>
<comment type="function">
    <text evidence="1">Component of the type II secretion system inner membrane complex required for the energy-dependent secretion of extracellular factors such as proteases and toxins from the periplasm.</text>
</comment>
<dbReference type="InterPro" id="IPR018076">
    <property type="entry name" value="T2SS_GspF_dom"/>
</dbReference>
<dbReference type="InterPro" id="IPR003004">
    <property type="entry name" value="GspF/PilC"/>
</dbReference>
<keyword evidence="7 14" id="KW-0812">Transmembrane</keyword>
<evidence type="ECO:0000256" key="10">
    <source>
        <dbReference type="ARBA" id="ARBA00022927"/>
    </source>
</evidence>
<accession>A0A921TD98</accession>
<comment type="caution">
    <text evidence="17">The sequence shown here is derived from an EMBL/GenBank/DDBJ whole genome shotgun (WGS) entry which is preliminary data.</text>
</comment>
<evidence type="ECO:0000256" key="4">
    <source>
        <dbReference type="ARBA" id="ARBA00022448"/>
    </source>
</evidence>
<dbReference type="FunFam" id="1.20.81.30:FF:000001">
    <property type="entry name" value="Type II secretion system protein F"/>
    <property type="match status" value="2"/>
</dbReference>
<dbReference type="GO" id="GO:0046872">
    <property type="term" value="F:metal ion binding"/>
    <property type="evidence" value="ECO:0007669"/>
    <property type="project" value="UniProtKB-KW"/>
</dbReference>
<dbReference type="OrthoDB" id="9805682at2"/>
<dbReference type="EMBL" id="PDWK01000066">
    <property type="protein sequence ID" value="KAF1687101.1"/>
    <property type="molecule type" value="Genomic_DNA"/>
</dbReference>
<dbReference type="PANTHER" id="PTHR30012:SF0">
    <property type="entry name" value="TYPE II SECRETION SYSTEM PROTEIN F-RELATED"/>
    <property type="match status" value="1"/>
</dbReference>
<feature type="domain" description="Type II secretion system protein GspF" evidence="16">
    <location>
        <begin position="268"/>
        <end position="389"/>
    </location>
</feature>
<evidence type="ECO:0000259" key="16">
    <source>
        <dbReference type="Pfam" id="PF00482"/>
    </source>
</evidence>
<keyword evidence="10" id="KW-0653">Protein transport</keyword>
<dbReference type="GO" id="GO:0005886">
    <property type="term" value="C:plasma membrane"/>
    <property type="evidence" value="ECO:0007669"/>
    <property type="project" value="UniProtKB-SubCell"/>
</dbReference>
<comment type="subcellular location">
    <subcellularLocation>
        <location evidence="2 14">Cell inner membrane</location>
        <topology evidence="2 14">Multi-pass membrane protein</topology>
    </subcellularLocation>
</comment>
<keyword evidence="9" id="KW-0106">Calcium</keyword>
<protein>
    <recommendedName>
        <fullName evidence="13">General secretion pathway protein F</fullName>
    </recommendedName>
</protein>
<keyword evidence="4 14" id="KW-0813">Transport</keyword>
<evidence type="ECO:0000256" key="6">
    <source>
        <dbReference type="ARBA" id="ARBA00022519"/>
    </source>
</evidence>
<name>A0A921TD98_9GAMM</name>
<dbReference type="PRINTS" id="PR00812">
    <property type="entry name" value="BCTERIALGSPF"/>
</dbReference>
<feature type="transmembrane region" description="Helical" evidence="15">
    <location>
        <begin position="160"/>
        <end position="186"/>
    </location>
</feature>
<evidence type="ECO:0000313" key="17">
    <source>
        <dbReference type="EMBL" id="KAF1687101.1"/>
    </source>
</evidence>
<evidence type="ECO:0000256" key="8">
    <source>
        <dbReference type="ARBA" id="ARBA00022723"/>
    </source>
</evidence>
<dbReference type="Pfam" id="PF00482">
    <property type="entry name" value="T2SSF"/>
    <property type="match status" value="2"/>
</dbReference>
<evidence type="ECO:0000256" key="1">
    <source>
        <dbReference type="ARBA" id="ARBA00002684"/>
    </source>
</evidence>
<comment type="similarity">
    <text evidence="3 14">Belongs to the GSP F family.</text>
</comment>
<keyword evidence="5" id="KW-1003">Cell membrane</keyword>
<keyword evidence="11 15" id="KW-1133">Transmembrane helix</keyword>
<dbReference type="InterPro" id="IPR042094">
    <property type="entry name" value="T2SS_GspF_sf"/>
</dbReference>
<dbReference type="AlphaFoldDB" id="A0A921TD98"/>
<evidence type="ECO:0000256" key="7">
    <source>
        <dbReference type="ARBA" id="ARBA00022692"/>
    </source>
</evidence>
<dbReference type="PANTHER" id="PTHR30012">
    <property type="entry name" value="GENERAL SECRETION PATHWAY PROTEIN"/>
    <property type="match status" value="1"/>
</dbReference>